<dbReference type="AlphaFoldDB" id="D7KD16"/>
<dbReference type="HOGENOM" id="CLU_1231389_0_0_1"/>
<organism evidence="2">
    <name type="scientific">Arabidopsis lyrata subsp. lyrata</name>
    <name type="common">Lyre-leaved rock-cress</name>
    <dbReference type="NCBI Taxonomy" id="81972"/>
    <lineage>
        <taxon>Eukaryota</taxon>
        <taxon>Viridiplantae</taxon>
        <taxon>Streptophyta</taxon>
        <taxon>Embryophyta</taxon>
        <taxon>Tracheophyta</taxon>
        <taxon>Spermatophyta</taxon>
        <taxon>Magnoliopsida</taxon>
        <taxon>eudicotyledons</taxon>
        <taxon>Gunneridae</taxon>
        <taxon>Pentapetalae</taxon>
        <taxon>rosids</taxon>
        <taxon>malvids</taxon>
        <taxon>Brassicales</taxon>
        <taxon>Brassicaceae</taxon>
        <taxon>Camelineae</taxon>
        <taxon>Arabidopsis</taxon>
    </lineage>
</organism>
<proteinExistence type="predicted"/>
<dbReference type="EMBL" id="GL348713">
    <property type="protein sequence ID" value="EFH67693.1"/>
    <property type="molecule type" value="Genomic_DNA"/>
</dbReference>
<gene>
    <name evidence="1" type="ORF">ARALYDRAFT_891666</name>
</gene>
<sequence length="225" mass="23949">MTATFVEASSGRLLLLTHATLREETIPFSITITFSVSLGGSSVSSPSLPSVSSMDASPEPFKPPTPYVGSVSRSASRANSVLSIVVSFGVSFSLSESSSMSAVPFRLSIFDAYVGGSIRSTSISAVPFGVSNSETFVGGSSPTVSSLRRLSVDSYTKPSPSLTRAITTVDMILKGLLSGDEHSVNFTPTAMNSTKQHSHGDELDEISLRFHEFEKIFVDFRFGKK</sequence>
<reference evidence="2" key="1">
    <citation type="journal article" date="2011" name="Nat. Genet.">
        <title>The Arabidopsis lyrata genome sequence and the basis of rapid genome size change.</title>
        <authorList>
            <person name="Hu T.T."/>
            <person name="Pattyn P."/>
            <person name="Bakker E.G."/>
            <person name="Cao J."/>
            <person name="Cheng J.-F."/>
            <person name="Clark R.M."/>
            <person name="Fahlgren N."/>
            <person name="Fawcett J.A."/>
            <person name="Grimwood J."/>
            <person name="Gundlach H."/>
            <person name="Haberer G."/>
            <person name="Hollister J.D."/>
            <person name="Ossowski S."/>
            <person name="Ottilar R.P."/>
            <person name="Salamov A.A."/>
            <person name="Schneeberger K."/>
            <person name="Spannagl M."/>
            <person name="Wang X."/>
            <person name="Yang L."/>
            <person name="Nasrallah M.E."/>
            <person name="Bergelson J."/>
            <person name="Carrington J.C."/>
            <person name="Gaut B.S."/>
            <person name="Schmutz J."/>
            <person name="Mayer K.F.X."/>
            <person name="Van de Peer Y."/>
            <person name="Grigoriev I.V."/>
            <person name="Nordborg M."/>
            <person name="Weigel D."/>
            <person name="Guo Y.-L."/>
        </authorList>
    </citation>
    <scope>NUCLEOTIDE SEQUENCE [LARGE SCALE GENOMIC DNA]</scope>
    <source>
        <strain evidence="2">cv. MN47</strain>
    </source>
</reference>
<evidence type="ECO:0000313" key="1">
    <source>
        <dbReference type="EMBL" id="EFH67693.1"/>
    </source>
</evidence>
<protein>
    <submittedName>
        <fullName evidence="1">Predicted protein</fullName>
    </submittedName>
</protein>
<keyword evidence="2" id="KW-1185">Reference proteome</keyword>
<name>D7KD16_ARALL</name>
<evidence type="ECO:0000313" key="2">
    <source>
        <dbReference type="Proteomes" id="UP000008694"/>
    </source>
</evidence>
<dbReference type="Gramene" id="scaffold_104460.1">
    <property type="protein sequence ID" value="scaffold_104460.1"/>
    <property type="gene ID" value="scaffold_104460.1"/>
</dbReference>
<accession>D7KD16</accession>
<dbReference type="Proteomes" id="UP000008694">
    <property type="component" value="Unassembled WGS sequence"/>
</dbReference>